<dbReference type="InterPro" id="IPR023696">
    <property type="entry name" value="Ureohydrolase_dom_sf"/>
</dbReference>
<comment type="caution">
    <text evidence="1">The sequence shown here is derived from an EMBL/GenBank/DDBJ whole genome shotgun (WGS) entry which is preliminary data.</text>
</comment>
<name>X1AVG0_9ZZZZ</name>
<sequence>REIAKSFNIIGFDIVEVAPNLDLQSRLTCNLAAKLIAEFMSFIKSS</sequence>
<evidence type="ECO:0000313" key="1">
    <source>
        <dbReference type="EMBL" id="GAG86705.1"/>
    </source>
</evidence>
<dbReference type="Pfam" id="PF00491">
    <property type="entry name" value="Arginase"/>
    <property type="match status" value="1"/>
</dbReference>
<feature type="non-terminal residue" evidence="1">
    <location>
        <position position="1"/>
    </location>
</feature>
<evidence type="ECO:0008006" key="2">
    <source>
        <dbReference type="Google" id="ProtNLM"/>
    </source>
</evidence>
<dbReference type="InterPro" id="IPR006035">
    <property type="entry name" value="Ureohydrolase"/>
</dbReference>
<proteinExistence type="predicted"/>
<protein>
    <recommendedName>
        <fullName evidence="2">Agmatinase</fullName>
    </recommendedName>
</protein>
<dbReference type="EMBL" id="BART01012897">
    <property type="protein sequence ID" value="GAG86705.1"/>
    <property type="molecule type" value="Genomic_DNA"/>
</dbReference>
<dbReference type="GO" id="GO:0046872">
    <property type="term" value="F:metal ion binding"/>
    <property type="evidence" value="ECO:0007669"/>
    <property type="project" value="InterPro"/>
</dbReference>
<reference evidence="1" key="1">
    <citation type="journal article" date="2014" name="Front. Microbiol.">
        <title>High frequency of phylogenetically diverse reductive dehalogenase-homologous genes in deep subseafloor sedimentary metagenomes.</title>
        <authorList>
            <person name="Kawai M."/>
            <person name="Futagami T."/>
            <person name="Toyoda A."/>
            <person name="Takaki Y."/>
            <person name="Nishi S."/>
            <person name="Hori S."/>
            <person name="Arai W."/>
            <person name="Tsubouchi T."/>
            <person name="Morono Y."/>
            <person name="Uchiyama I."/>
            <person name="Ito T."/>
            <person name="Fujiyama A."/>
            <person name="Inagaki F."/>
            <person name="Takami H."/>
        </authorList>
    </citation>
    <scope>NUCLEOTIDE SEQUENCE</scope>
    <source>
        <strain evidence="1">Expedition CK06-06</strain>
    </source>
</reference>
<dbReference type="Gene3D" id="3.40.800.10">
    <property type="entry name" value="Ureohydrolase domain"/>
    <property type="match status" value="1"/>
</dbReference>
<gene>
    <name evidence="1" type="ORF">S01H4_26663</name>
</gene>
<dbReference type="SUPFAM" id="SSF52768">
    <property type="entry name" value="Arginase/deacetylase"/>
    <property type="match status" value="1"/>
</dbReference>
<accession>X1AVG0</accession>
<dbReference type="AlphaFoldDB" id="X1AVG0"/>
<organism evidence="1">
    <name type="scientific">marine sediment metagenome</name>
    <dbReference type="NCBI Taxonomy" id="412755"/>
    <lineage>
        <taxon>unclassified sequences</taxon>
        <taxon>metagenomes</taxon>
        <taxon>ecological metagenomes</taxon>
    </lineage>
</organism>